<accession>A0ABX0JM46</accession>
<reference evidence="1 2" key="1">
    <citation type="journal article" date="2020" name="Int. J. Syst. Evol. Microbiol.">
        <title>Novel acetic acid bacteria from cider fermentations: Acetobacter conturbans sp. nov. and Acetobacter fallax sp. nov.</title>
        <authorList>
            <person name="Sombolestani A.S."/>
            <person name="Cleenwerck I."/>
            <person name="Cnockaert M."/>
            <person name="Borremans W."/>
            <person name="Wieme A.D."/>
            <person name="De Vuyst L."/>
            <person name="Vandamme P."/>
        </authorList>
    </citation>
    <scope>NUCLEOTIDE SEQUENCE [LARGE SCALE GENOMIC DNA]</scope>
    <source>
        <strain evidence="1 2">LMG 30640</strain>
    </source>
</reference>
<dbReference type="Proteomes" id="UP000635278">
    <property type="component" value="Unassembled WGS sequence"/>
</dbReference>
<name>A0ABX0JM46_9PROT</name>
<evidence type="ECO:0000313" key="2">
    <source>
        <dbReference type="Proteomes" id="UP000635278"/>
    </source>
</evidence>
<sequence length="189" mass="20048">MQVAATLMTATNEKTLEWDYYEQTSAGTGSVTVDVFTGTGSRGDDLVEIGGALVSASDIITEVETDPGGQSGMSVTTTVGEYMKELRHSIDTGQHGMDYAAGRYTWDETIAEEDALGMTDRSASGDRKGYMMISGSGTGIAVTLAGFETSVEKGNASYEAQILTLFEARGTSSDENDMSNTQQKTRITA</sequence>
<protein>
    <submittedName>
        <fullName evidence="1">Uncharacterized protein</fullName>
    </submittedName>
</protein>
<evidence type="ECO:0000313" key="1">
    <source>
        <dbReference type="EMBL" id="NHN83695.1"/>
    </source>
</evidence>
<proteinExistence type="predicted"/>
<organism evidence="1 2">
    <name type="scientific">Acetobacter musti</name>
    <dbReference type="NCBI Taxonomy" id="864732"/>
    <lineage>
        <taxon>Bacteria</taxon>
        <taxon>Pseudomonadati</taxon>
        <taxon>Pseudomonadota</taxon>
        <taxon>Alphaproteobacteria</taxon>
        <taxon>Acetobacterales</taxon>
        <taxon>Acetobacteraceae</taxon>
        <taxon>Acetobacter</taxon>
    </lineage>
</organism>
<keyword evidence="2" id="KW-1185">Reference proteome</keyword>
<dbReference type="RefSeq" id="WP_173582133.1">
    <property type="nucleotide sequence ID" value="NZ_WOTB01000003.1"/>
</dbReference>
<dbReference type="EMBL" id="WOTB01000003">
    <property type="protein sequence ID" value="NHN83695.1"/>
    <property type="molecule type" value="Genomic_DNA"/>
</dbReference>
<comment type="caution">
    <text evidence="1">The sequence shown here is derived from an EMBL/GenBank/DDBJ whole genome shotgun (WGS) entry which is preliminary data.</text>
</comment>
<gene>
    <name evidence="1" type="ORF">GOB93_03445</name>
</gene>